<feature type="region of interest" description="Disordered" evidence="5">
    <location>
        <begin position="710"/>
        <end position="733"/>
    </location>
</feature>
<feature type="domain" description="Fungal lipase-type" evidence="6">
    <location>
        <begin position="1694"/>
        <end position="1841"/>
    </location>
</feature>
<keyword evidence="3" id="KW-0442">Lipid degradation</keyword>
<protein>
    <recommendedName>
        <fullName evidence="6">Fungal lipase-type domain-containing protein</fullName>
    </recommendedName>
</protein>
<dbReference type="InterPro" id="IPR029058">
    <property type="entry name" value="AB_hydrolase_fold"/>
</dbReference>
<name>B3EU29_AMOA5</name>
<evidence type="ECO:0000259" key="6">
    <source>
        <dbReference type="Pfam" id="PF01764"/>
    </source>
</evidence>
<organism evidence="7 8">
    <name type="scientific">Amoebophilus asiaticus (strain 5a2)</name>
    <dbReference type="NCBI Taxonomy" id="452471"/>
    <lineage>
        <taxon>Bacteria</taxon>
        <taxon>Pseudomonadati</taxon>
        <taxon>Bacteroidota</taxon>
        <taxon>Cytophagia</taxon>
        <taxon>Cytophagales</taxon>
        <taxon>Amoebophilaceae</taxon>
        <taxon>Candidatus Amoebophilus</taxon>
    </lineage>
</organism>
<dbReference type="eggNOG" id="COG0457">
    <property type="taxonomic scope" value="Bacteria"/>
</dbReference>
<keyword evidence="8" id="KW-1185">Reference proteome</keyword>
<evidence type="ECO:0000256" key="4">
    <source>
        <dbReference type="ARBA" id="ARBA00023098"/>
    </source>
</evidence>
<evidence type="ECO:0000313" key="7">
    <source>
        <dbReference type="EMBL" id="ACE06731.1"/>
    </source>
</evidence>
<evidence type="ECO:0000313" key="8">
    <source>
        <dbReference type="Proteomes" id="UP000001227"/>
    </source>
</evidence>
<evidence type="ECO:0000256" key="2">
    <source>
        <dbReference type="ARBA" id="ARBA00022946"/>
    </source>
</evidence>
<dbReference type="RefSeq" id="WP_012473471.1">
    <property type="nucleotide sequence ID" value="NC_010830.1"/>
</dbReference>
<dbReference type="PANTHER" id="PTHR31403:SF7">
    <property type="entry name" value="PHOSPHOLIPASE A1-IGAMMA3, CHLOROPLASTIC"/>
    <property type="match status" value="1"/>
</dbReference>
<dbReference type="InterPro" id="IPR027417">
    <property type="entry name" value="P-loop_NTPase"/>
</dbReference>
<feature type="compositionally biased region" description="Basic and acidic residues" evidence="5">
    <location>
        <begin position="513"/>
        <end position="544"/>
    </location>
</feature>
<dbReference type="KEGG" id="aas:Aasi_1441"/>
<dbReference type="Proteomes" id="UP000001227">
    <property type="component" value="Chromosome"/>
</dbReference>
<dbReference type="SUPFAM" id="SSF52540">
    <property type="entry name" value="P-loop containing nucleoside triphosphate hydrolases"/>
    <property type="match status" value="1"/>
</dbReference>
<dbReference type="STRING" id="452471.Aasi_1441"/>
<gene>
    <name evidence="7" type="ordered locus">Aasi_1441</name>
</gene>
<dbReference type="EMBL" id="CP001102">
    <property type="protein sequence ID" value="ACE06731.1"/>
    <property type="molecule type" value="Genomic_DNA"/>
</dbReference>
<evidence type="ECO:0000256" key="3">
    <source>
        <dbReference type="ARBA" id="ARBA00022963"/>
    </source>
</evidence>
<dbReference type="Gene3D" id="3.40.50.300">
    <property type="entry name" value="P-loop containing nucleotide triphosphate hydrolases"/>
    <property type="match status" value="1"/>
</dbReference>
<accession>B3EU29</accession>
<dbReference type="HOGENOM" id="CLU_234434_0_0_10"/>
<keyword evidence="2" id="KW-0809">Transit peptide</keyword>
<keyword evidence="1" id="KW-0378">Hydrolase</keyword>
<dbReference type="InterPro" id="IPR002921">
    <property type="entry name" value="Fungal_lipase-type"/>
</dbReference>
<dbReference type="PANTHER" id="PTHR31403">
    <property type="entry name" value="PHOSPHOLIPASE A1-IBETA2, CHLOROPLASTIC"/>
    <property type="match status" value="1"/>
</dbReference>
<dbReference type="eggNOG" id="COG3950">
    <property type="taxonomic scope" value="Bacteria"/>
</dbReference>
<keyword evidence="4" id="KW-0443">Lipid metabolism</keyword>
<evidence type="ECO:0000256" key="5">
    <source>
        <dbReference type="SAM" id="MobiDB-lite"/>
    </source>
</evidence>
<feature type="region of interest" description="Disordered" evidence="5">
    <location>
        <begin position="502"/>
        <end position="549"/>
    </location>
</feature>
<proteinExistence type="predicted"/>
<dbReference type="SUPFAM" id="SSF53474">
    <property type="entry name" value="alpha/beta-Hydrolases"/>
    <property type="match status" value="1"/>
</dbReference>
<dbReference type="Gene3D" id="3.40.50.1820">
    <property type="entry name" value="alpha/beta hydrolase"/>
    <property type="match status" value="1"/>
</dbReference>
<dbReference type="OrthoDB" id="341217at2"/>
<evidence type="ECO:0000256" key="1">
    <source>
        <dbReference type="ARBA" id="ARBA00022801"/>
    </source>
</evidence>
<reference evidence="7 8" key="1">
    <citation type="journal article" date="2010" name="J. Bacteriol.">
        <title>The genome of the amoeba symbiont 'Candidatus Amoebophilus asiaticus' reveals common mechanisms for host cell interaction among amoeba-associated bacteria.</title>
        <authorList>
            <person name="Schmitz-Esser S."/>
            <person name="Tischler P."/>
            <person name="Arnold R."/>
            <person name="Montanaro J."/>
            <person name="Wagner M."/>
            <person name="Rattei T."/>
            <person name="Horn M."/>
        </authorList>
    </citation>
    <scope>NUCLEOTIDE SEQUENCE [LARGE SCALE GENOMIC DNA]</scope>
    <source>
        <strain evidence="7 8">5a2</strain>
    </source>
</reference>
<sequence length="1970" mass="224095">MKEKHNISQQFIARLLLVSLCLQSCGGGFDNNPLIPIEKEPTKSIQAYTQEIIPQTNIQPLVGKTLTAQGGHIVTCYQEDGKLKANIEINAPQGFSKTYEGLSVAVEQGAALANLSRLNTKSQERRIRLQLAQGSQPAKVVIYKGAGLVGGMEGDDEEEPMDEEWIVQEGQVETIEEQEAEGEEDVSLEERNYNQLQTMPSERAKELPIFQKPLNPSKTLQGSQDIYEIEGKRFKCQNVSGEGMDCFFNAAGLEREEQIARLKEYEDNKTVRDMIANEIVSAAKSLHELPEEVKEVINYTLYESRIDPINRLKEERNRQLAVQSVKPEEQDLDKLPSVLQNIDRKEEKELAALRQRASEPKAYMAFVKHHIGNREMMVALHDVQGDNPTNQEANFTSIDAIAYINNLGIKIYQPENGGLRLTHQFIPANATRIVYLYHSGVHFQTLIPFPYKEPSDEVMETENVACHQKRRRPQTDESSVGSPLGELHQQLMDLSLKSQQVGEQLSMEVEEEHNDKLKRNRRLIDDKEEGEKESEKEEVGENRKSYGTLDDDAEDNFVLGKHYYKKGKQEKGIKYLERAKKAGNLEATQYLEQIQLQQLQNSLKVPEIASKVFTSIDQINCKQIELKIHAIDSNIKRNKNTEAKISGPELDTERQELQEKLEGIQKVAKDVSKSDEWEKNATVPMVKSEDELKCLAERAVNTVYQKLNKSNNETAGNGSSLSPSSEAFSSQTFGIDKEIQPQIRMDKKIEEMNTFLSTIAHKNETSFTKTKQEELYEEINTFLSTIAHKHESSFTEEEQKKLYNVSLFLQKEMEEISNIAYGEEKKPLIVLLGNTGAGKSTIVHWLTGKKMFSIKDFTIASSKQGDNKFHYIFSDTQNNTPDVSSKIAPGKKSKTSMPELWPDPEGWVYADCPGFNDTRGTLQKIKNALYIQALLKHHNRVKFLFVMPAGIFDSSVNRVKDVADALANLKNMFKDPYKLKNNISLVVTHHIADFHKCIKTIKEDLKEFADVKKDEALKALLNDLAERRNGITLFSRPLELGLYQNQNNEEEPESISSLTTHDQSLLKQNNKEKALVLKSIKSSDFLSLNFDEDVDPSIPDDAKLLLRKMSANLVERLKELLKKHIAEKIRIYFNEKIRNFKASVDALVDKCMQYYTPMALVFGPSKKAKEDLEETLNKNAISHNEKSVTLQVPSSWIAGAQLTSGVIGTLLQTTGGLLTASEVTRAFFQTTGAVLAASEAMPIALLGAVASISVYYIRKNMWRDEVRKHFIEREAERIKLKLYDFAIKLKKLNRDIFKNDLLKDRDFLNKINSAPSDISEIEKTAGLLDCICGISDNDGNDCKHLLSQTIWNDVFSRVNEHIVKRFFQTPYDFYKDVSAPDQMEQIPPSYVKYFTEKIKNNNKLSHIPEDFLNNLLTNYLKNPGAPQNFSLAEFPIYPKKLYKIIDLIQFCQHIYTDFTTRDFVTKQEAPSIKRKRRRIIDNKNEIDSLYSNLLEIRDNWRAVSNQPAIYVSQGKYSSIPIPFPSREAQRPKFQADYIECINQINIFLQETLKRDPINHKNLGNIELARRELKEVQDEIHMEFSLLFNHKQIDASIPPFIDTTDKNKEYPLKAEGVIADSFLHKTQLSSNSNIFVLDVGFRNLEDLKGIFNDFRTGIVKYKENSLAWFPELGEVDYVAYIERGNALKQGKDKLVIVYSGSNSAKDWNTNVRIGYTPLLNLSVHQGIGELFTKSAPTYCNLLIDKINHYYEKNTKPKKFKIITTGHSLGGALALLAAYHYKTEQIPHLYDKLDIDENSISVKTFIFGAPAIADESSQKSIEKVLGKNNIFRIWTIDDPVVYLSEKLKWHVGTSFPLCNISNNKFNILDIWGPHLAKRYLSYLLALKKPFISELHKELTSILEENKTIEMITMLRDGSLRIELPKSGEISIKADITSEGAGPSLSQNFEGTTTSNLLVSSSEREQEISCPEV</sequence>
<dbReference type="GO" id="GO:0016042">
    <property type="term" value="P:lipid catabolic process"/>
    <property type="evidence" value="ECO:0007669"/>
    <property type="project" value="UniProtKB-KW"/>
</dbReference>
<feature type="compositionally biased region" description="Low complexity" evidence="5">
    <location>
        <begin position="719"/>
        <end position="730"/>
    </location>
</feature>
<dbReference type="Pfam" id="PF01764">
    <property type="entry name" value="Lipase_3"/>
    <property type="match status" value="1"/>
</dbReference>
<dbReference type="GO" id="GO:0004620">
    <property type="term" value="F:phospholipase activity"/>
    <property type="evidence" value="ECO:0007669"/>
    <property type="project" value="UniProtKB-ARBA"/>
</dbReference>